<dbReference type="GO" id="GO:0016301">
    <property type="term" value="F:kinase activity"/>
    <property type="evidence" value="ECO:0007669"/>
    <property type="project" value="UniProtKB-KW"/>
</dbReference>
<comment type="catalytic activity">
    <reaction evidence="1">
        <text>1,6-anhydro-N-acetyl-beta-muramate + ATP + H2O = N-acetyl-D-muramate 6-phosphate + ADP + H(+)</text>
        <dbReference type="Rhea" id="RHEA:24952"/>
        <dbReference type="ChEBI" id="CHEBI:15377"/>
        <dbReference type="ChEBI" id="CHEBI:15378"/>
        <dbReference type="ChEBI" id="CHEBI:30616"/>
        <dbReference type="ChEBI" id="CHEBI:58690"/>
        <dbReference type="ChEBI" id="CHEBI:58722"/>
        <dbReference type="ChEBI" id="CHEBI:456216"/>
        <dbReference type="EC" id="2.7.1.170"/>
    </reaction>
</comment>
<dbReference type="Proteomes" id="UP000738126">
    <property type="component" value="Unassembled WGS sequence"/>
</dbReference>
<proteinExistence type="inferred from homology"/>
<dbReference type="HAMAP" id="MF_01270">
    <property type="entry name" value="AnhMurNAc_kinase"/>
    <property type="match status" value="1"/>
</dbReference>
<dbReference type="Pfam" id="PF03702">
    <property type="entry name" value="AnmK"/>
    <property type="match status" value="1"/>
</dbReference>
<comment type="caution">
    <text evidence="2">The sequence shown here is derived from an EMBL/GenBank/DDBJ whole genome shotgun (WGS) entry which is preliminary data.</text>
</comment>
<dbReference type="SUPFAM" id="SSF53067">
    <property type="entry name" value="Actin-like ATPase domain"/>
    <property type="match status" value="1"/>
</dbReference>
<protein>
    <recommendedName>
        <fullName evidence="1">Anhydro-N-acetylmuramic acid kinase</fullName>
        <ecNumber evidence="1">2.7.1.170</ecNumber>
    </recommendedName>
    <alternativeName>
        <fullName evidence="1">AnhMurNAc kinase</fullName>
    </alternativeName>
</protein>
<evidence type="ECO:0000256" key="1">
    <source>
        <dbReference type="HAMAP-Rule" id="MF_01270"/>
    </source>
</evidence>
<keyword evidence="1 2" id="KW-0418">Kinase</keyword>
<dbReference type="CDD" id="cd24050">
    <property type="entry name" value="ASKHA_NBD_ANMK"/>
    <property type="match status" value="1"/>
</dbReference>
<reference evidence="2 3" key="1">
    <citation type="journal article" date="2020" name="Microorganisms">
        <title>Osmotic Adaptation and Compatible Solute Biosynthesis of Phototrophic Bacteria as Revealed from Genome Analyses.</title>
        <authorList>
            <person name="Imhoff J.F."/>
            <person name="Rahn T."/>
            <person name="Kunzel S."/>
            <person name="Keller A."/>
            <person name="Neulinger S.C."/>
        </authorList>
    </citation>
    <scope>NUCLEOTIDE SEQUENCE [LARGE SCALE GENOMIC DNA]</scope>
    <source>
        <strain evidence="2 3">DSM 15116</strain>
    </source>
</reference>
<organism evidence="2 3">
    <name type="scientific">Halorhodospira neutriphila</name>
    <dbReference type="NCBI Taxonomy" id="168379"/>
    <lineage>
        <taxon>Bacteria</taxon>
        <taxon>Pseudomonadati</taxon>
        <taxon>Pseudomonadota</taxon>
        <taxon>Gammaproteobacteria</taxon>
        <taxon>Chromatiales</taxon>
        <taxon>Ectothiorhodospiraceae</taxon>
        <taxon>Halorhodospira</taxon>
    </lineage>
</organism>
<evidence type="ECO:0000313" key="3">
    <source>
        <dbReference type="Proteomes" id="UP000738126"/>
    </source>
</evidence>
<dbReference type="InterPro" id="IPR043129">
    <property type="entry name" value="ATPase_NBD"/>
</dbReference>
<keyword evidence="3" id="KW-1185">Reference proteome</keyword>
<dbReference type="EMBL" id="NRSH01000077">
    <property type="protein sequence ID" value="MBK1726900.1"/>
    <property type="molecule type" value="Genomic_DNA"/>
</dbReference>
<dbReference type="PANTHER" id="PTHR30605:SF0">
    <property type="entry name" value="ANHYDRO-N-ACETYLMURAMIC ACID KINASE"/>
    <property type="match status" value="1"/>
</dbReference>
<gene>
    <name evidence="1" type="primary">anmK</name>
    <name evidence="2" type="ORF">CKO13_07675</name>
</gene>
<dbReference type="Gene3D" id="3.30.420.40">
    <property type="match status" value="2"/>
</dbReference>
<dbReference type="InterPro" id="IPR005338">
    <property type="entry name" value="Anhydro_N_Ac-Mur_kinase"/>
</dbReference>
<dbReference type="RefSeq" id="WP_200259105.1">
    <property type="nucleotide sequence ID" value="NZ_NRSH01000077.1"/>
</dbReference>
<keyword evidence="1" id="KW-0119">Carbohydrate metabolism</keyword>
<keyword evidence="1" id="KW-0067">ATP-binding</keyword>
<keyword evidence="1" id="KW-0547">Nucleotide-binding</keyword>
<feature type="binding site" evidence="1">
    <location>
        <begin position="29"/>
        <end position="36"/>
    </location>
    <ligand>
        <name>ATP</name>
        <dbReference type="ChEBI" id="CHEBI:30616"/>
    </ligand>
</feature>
<keyword evidence="1" id="KW-0808">Transferase</keyword>
<comment type="function">
    <text evidence="1">Catalyzes the specific phosphorylation of 1,6-anhydro-N-acetylmuramic acid (anhMurNAc) with the simultaneous cleavage of the 1,6-anhydro ring, generating MurNAc-6-P. Is required for the utilization of anhMurNAc either imported from the medium or derived from its own cell wall murein, and thus plays a role in cell wall recycling.</text>
</comment>
<sequence>MTASCASPSSSRSSSAEARGRLWIGLISGTSVDGIDAALVRITPTGRLEDTLATRTLPLPGELAEAIHRAGAETPLATLCELDGRLGEAFGSAAARLQEAAGGEPIAAVGCHGQTVWHQGAPLPPLSAQLGDPNRIAAATGLPVVSDFRGRDLAEGGQGAPLAPAFHAACLGQGEASRAVVNLGGIANLTLLSPQGPVTGFDLGPANTLLDGWARRHLGRAYDADGAWAASGRVDHALLERLLAEPYFRAPPPKSTGPERFSLEWLEGQLEAGERPEDVQATLTELTARSVAEGVAAWAGAGTREVLVCGGGVHNRHLMARLRARCPGLEVASTQAYGVDPDFVEAIGFAWLAWARLAGVPGNCPAATGARRPAVLGGLYAG</sequence>
<comment type="pathway">
    <text evidence="1">Cell wall biogenesis; peptidoglycan recycling.</text>
</comment>
<comment type="pathway">
    <text evidence="1">Amino-sugar metabolism; 1,6-anhydro-N-acetylmuramate degradation.</text>
</comment>
<comment type="similarity">
    <text evidence="1">Belongs to the anhydro-N-acetylmuramic acid kinase family.</text>
</comment>
<dbReference type="EC" id="2.7.1.170" evidence="1"/>
<dbReference type="NCBIfam" id="NF007139">
    <property type="entry name" value="PRK09585.1-3"/>
    <property type="match status" value="1"/>
</dbReference>
<accession>A0ABS1E589</accession>
<name>A0ABS1E589_9GAMM</name>
<dbReference type="PANTHER" id="PTHR30605">
    <property type="entry name" value="ANHYDRO-N-ACETYLMURAMIC ACID KINASE"/>
    <property type="match status" value="1"/>
</dbReference>
<evidence type="ECO:0000313" key="2">
    <source>
        <dbReference type="EMBL" id="MBK1726900.1"/>
    </source>
</evidence>